<comment type="caution">
    <text evidence="1">The sequence shown here is derived from an EMBL/GenBank/DDBJ whole genome shotgun (WGS) entry which is preliminary data.</text>
</comment>
<accession>A0A317EJG5</accession>
<proteinExistence type="predicted"/>
<protein>
    <submittedName>
        <fullName evidence="1">Uncharacterized protein</fullName>
    </submittedName>
</protein>
<dbReference type="AlphaFoldDB" id="A0A317EJG5"/>
<evidence type="ECO:0000313" key="2">
    <source>
        <dbReference type="Proteomes" id="UP000245379"/>
    </source>
</evidence>
<dbReference type="EMBL" id="QGNZ01000005">
    <property type="protein sequence ID" value="PWS26013.1"/>
    <property type="molecule type" value="Genomic_DNA"/>
</dbReference>
<keyword evidence="2" id="KW-1185">Reference proteome</keyword>
<evidence type="ECO:0000313" key="1">
    <source>
        <dbReference type="EMBL" id="PWS26013.1"/>
    </source>
</evidence>
<name>A0A317EJG5_9SPHI</name>
<reference evidence="1 2" key="1">
    <citation type="submission" date="2018-05" db="EMBL/GenBank/DDBJ databases">
        <title>Pedobacter paludis sp. nov., isolated from wetland soil.</title>
        <authorList>
            <person name="Zhang Y."/>
            <person name="Wang G."/>
        </authorList>
    </citation>
    <scope>NUCLEOTIDE SEQUENCE [LARGE SCALE GENOMIC DNA]</scope>
    <source>
        <strain evidence="1 2">KCTC22721</strain>
    </source>
</reference>
<dbReference type="Pfam" id="PF20230">
    <property type="entry name" value="DUF6588"/>
    <property type="match status" value="1"/>
</dbReference>
<sequence>MKRAYLYVIEIIILKKYLMRKHYAFGALFALILTLSFNLTKAQQDVGGLFVSGPADATKLINAYFDPLYKGLGVGLSDGWTNTAKSKGFLKFDVRVSATGAFVPQSARSYDVNTLGLNNIKPAPGASSIGPTAFGNDQEGGRMQVYTSGGIPTTTFFNLPQGVGFHVVPSAQIQATVGLPKNIDITLRAMPKIKISNDLGSLSMIGFGAKVELLPLLLGKAEKIIPIDIAIAGGFTQYKYTLPLNVNNTANSDQRIDAKFNGVNFDAIVSKKILFFTPFASVGYQTSKTDLKALGTYSFDTGNGTSVTYVDPIAVKQTDIDGLRASLGFQLKFGFFKFYGSYTAAKYSMVNAGIGLGIGQ</sequence>
<dbReference type="InterPro" id="IPR046495">
    <property type="entry name" value="DUF6588"/>
</dbReference>
<organism evidence="1 2">
    <name type="scientific">Pedobacter yonginense</name>
    <dbReference type="NCBI Taxonomy" id="651869"/>
    <lineage>
        <taxon>Bacteria</taxon>
        <taxon>Pseudomonadati</taxon>
        <taxon>Bacteroidota</taxon>
        <taxon>Sphingobacteriia</taxon>
        <taxon>Sphingobacteriales</taxon>
        <taxon>Sphingobacteriaceae</taxon>
        <taxon>Pedobacter</taxon>
    </lineage>
</organism>
<dbReference type="Proteomes" id="UP000245379">
    <property type="component" value="Unassembled WGS sequence"/>
</dbReference>
<gene>
    <name evidence="1" type="ORF">DHW03_18370</name>
</gene>